<proteinExistence type="predicted"/>
<dbReference type="OrthoDB" id="7541663at2"/>
<evidence type="ECO:0000313" key="1">
    <source>
        <dbReference type="EMBL" id="KGI21355.1"/>
    </source>
</evidence>
<sequence length="374" mass="43512">MDYTEVSNSIRMMMKAQGIDEMYIDKEETLYYDESGNVKHLIVKDGKLNADSDTVFVLGGVQADDIISLEELKTALGKNLEKEIKSTKDLKGTFIEILRKDNFRKILQIIQDKGWHIHFCIVQVLYYGFVDIIDSICGLEFNPFAFKAELYKVLKRNPNTTISIFKKYKYPNVGTKHIKDFLSELIILIDGVIAEDAKKYRLNPLLVFLKSCLEKAKKQKELIFIQNETTHEWVGNFVQFYRQQILSFPKKTLVFDEEKQVMSQIAEEDIIIDGKAPDNYSFKESGSDAMIQVSDYVVSILRKYMIFLDRLEPEVDADIQNFDENQMNNYKLLNRILADSMNYNPLFVYFVACQHTVAKYHKYIQEYGASRANE</sequence>
<name>A0A098YNL8_9BACT</name>
<organism evidence="1 2">
    <name type="scientific">Hoylesella timonensis S9-PR14</name>
    <dbReference type="NCBI Taxonomy" id="1401062"/>
    <lineage>
        <taxon>Bacteria</taxon>
        <taxon>Pseudomonadati</taxon>
        <taxon>Bacteroidota</taxon>
        <taxon>Bacteroidia</taxon>
        <taxon>Bacteroidales</taxon>
        <taxon>Prevotellaceae</taxon>
        <taxon>Hoylesella</taxon>
    </lineage>
</organism>
<dbReference type="Pfam" id="PF12686">
    <property type="entry name" value="DUF3800"/>
    <property type="match status" value="1"/>
</dbReference>
<evidence type="ECO:0000313" key="2">
    <source>
        <dbReference type="Proteomes" id="UP000029723"/>
    </source>
</evidence>
<dbReference type="EMBL" id="JRPQ01000159">
    <property type="protein sequence ID" value="KGI21355.1"/>
    <property type="molecule type" value="Genomic_DNA"/>
</dbReference>
<comment type="caution">
    <text evidence="1">The sequence shown here is derived from an EMBL/GenBank/DDBJ whole genome shotgun (WGS) entry which is preliminary data.</text>
</comment>
<dbReference type="AlphaFoldDB" id="A0A098YNL8"/>
<dbReference type="InterPro" id="IPR024524">
    <property type="entry name" value="DUF3800"/>
</dbReference>
<dbReference type="Proteomes" id="UP000029723">
    <property type="component" value="Unassembled WGS sequence"/>
</dbReference>
<dbReference type="RefSeq" id="WP_036928702.1">
    <property type="nucleotide sequence ID" value="NZ_JRPQ01000159.1"/>
</dbReference>
<accession>A0A098YNL8</accession>
<protein>
    <submittedName>
        <fullName evidence="1">Uncharacterized protein</fullName>
    </submittedName>
</protein>
<reference evidence="1 2" key="1">
    <citation type="submission" date="2014-07" db="EMBL/GenBank/DDBJ databases">
        <authorList>
            <person name="McCorrison J."/>
            <person name="Sanka R."/>
            <person name="Torralba M."/>
            <person name="Gillis M."/>
            <person name="Haft D.H."/>
            <person name="Methe B."/>
            <person name="Sutton G."/>
            <person name="Nelson K.E."/>
        </authorList>
    </citation>
    <scope>NUCLEOTIDE SEQUENCE [LARGE SCALE GENOMIC DNA]</scope>
    <source>
        <strain evidence="1 2">S9-PR14</strain>
    </source>
</reference>
<gene>
    <name evidence="1" type="ORF">HMPREF9304_10755</name>
</gene>